<reference evidence="1 2" key="1">
    <citation type="submission" date="2014-12" db="EMBL/GenBank/DDBJ databases">
        <title>Draft genome sequences of 29 type strains of Enterococci.</title>
        <authorList>
            <person name="Zhong Z."/>
            <person name="Sun Z."/>
            <person name="Liu W."/>
            <person name="Zhang W."/>
            <person name="Zhang H."/>
        </authorList>
    </citation>
    <scope>NUCLEOTIDE SEQUENCE [LARGE SCALE GENOMIC DNA]</scope>
    <source>
        <strain evidence="1 2">DSM 21207</strain>
    </source>
</reference>
<evidence type="ECO:0000313" key="1">
    <source>
        <dbReference type="EMBL" id="OJG16113.1"/>
    </source>
</evidence>
<protein>
    <submittedName>
        <fullName evidence="1">Uncharacterized protein</fullName>
    </submittedName>
</protein>
<gene>
    <name evidence="1" type="ORF">RU96_GL001610</name>
</gene>
<accession>A0A1L8R8N7</accession>
<organism evidence="1 2">
    <name type="scientific">Enterococcus canintestini</name>
    <dbReference type="NCBI Taxonomy" id="317010"/>
    <lineage>
        <taxon>Bacteria</taxon>
        <taxon>Bacillati</taxon>
        <taxon>Bacillota</taxon>
        <taxon>Bacilli</taxon>
        <taxon>Lactobacillales</taxon>
        <taxon>Enterococcaceae</taxon>
        <taxon>Enterococcus</taxon>
    </lineage>
</organism>
<dbReference type="AlphaFoldDB" id="A0A1L8R8N7"/>
<proteinExistence type="predicted"/>
<name>A0A1L8R8N7_9ENTE</name>
<comment type="caution">
    <text evidence="1">The sequence shown here is derived from an EMBL/GenBank/DDBJ whole genome shotgun (WGS) entry which is preliminary data.</text>
</comment>
<sequence length="41" mass="5145">MIYLLIIGLFFYWALQYLLTKKVLSRKKTNWKVITFFSFFY</sequence>
<dbReference type="Proteomes" id="UP000182835">
    <property type="component" value="Unassembled WGS sequence"/>
</dbReference>
<evidence type="ECO:0000313" key="2">
    <source>
        <dbReference type="Proteomes" id="UP000182835"/>
    </source>
</evidence>
<dbReference type="EMBL" id="JXKG01000003">
    <property type="protein sequence ID" value="OJG16113.1"/>
    <property type="molecule type" value="Genomic_DNA"/>
</dbReference>